<protein>
    <submittedName>
        <fullName evidence="2">Hemin transport protein HemS</fullName>
    </submittedName>
</protein>
<evidence type="ECO:0000259" key="1">
    <source>
        <dbReference type="Pfam" id="PF05171"/>
    </source>
</evidence>
<dbReference type="InterPro" id="IPR007845">
    <property type="entry name" value="HemS/ChuX_dom"/>
</dbReference>
<feature type="domain" description="Haemin-degrading HemS/ChuX" evidence="1">
    <location>
        <begin position="2"/>
        <end position="125"/>
    </location>
</feature>
<dbReference type="EMBL" id="VSSQ01086110">
    <property type="protein sequence ID" value="MPN33551.1"/>
    <property type="molecule type" value="Genomic_DNA"/>
</dbReference>
<dbReference type="InterPro" id="IPR053733">
    <property type="entry name" value="Heme_Transport_Util_sf"/>
</dbReference>
<accession>A0A645H3E1</accession>
<dbReference type="SUPFAM" id="SSF144064">
    <property type="entry name" value="Heme iron utilization protein-like"/>
    <property type="match status" value="1"/>
</dbReference>
<gene>
    <name evidence="2" type="primary">hemS_2</name>
    <name evidence="2" type="ORF">SDC9_181040</name>
</gene>
<name>A0A645H3E1_9ZZZZ</name>
<dbReference type="Gene3D" id="3.40.1570.10">
    <property type="entry name" value="HemS/ChuS/ChuX like domains"/>
    <property type="match status" value="1"/>
</dbReference>
<dbReference type="GO" id="GO:0006826">
    <property type="term" value="P:iron ion transport"/>
    <property type="evidence" value="ECO:0007669"/>
    <property type="project" value="InterPro"/>
</dbReference>
<evidence type="ECO:0000313" key="2">
    <source>
        <dbReference type="EMBL" id="MPN33551.1"/>
    </source>
</evidence>
<dbReference type="Pfam" id="PF05171">
    <property type="entry name" value="HemS"/>
    <property type="match status" value="1"/>
</dbReference>
<dbReference type="AlphaFoldDB" id="A0A645H3E1"/>
<comment type="caution">
    <text evidence="2">The sequence shown here is derived from an EMBL/GenBank/DDBJ whole genome shotgun (WGS) entry which is preliminary data.</text>
</comment>
<organism evidence="2">
    <name type="scientific">bioreactor metagenome</name>
    <dbReference type="NCBI Taxonomy" id="1076179"/>
    <lineage>
        <taxon>unclassified sequences</taxon>
        <taxon>metagenomes</taxon>
        <taxon>ecological metagenomes</taxon>
    </lineage>
</organism>
<sequence length="138" mass="15231">MFTQRLQDTAVTALLNNAAADETPIMVFVPNAGCIQIHTGPVHNVKPLEMPGGARWINVLDKGFNLHLRADMVASTWVVRKPTADGIVTSVELFDAQGDLMAMFFGERKPGVHELQSWRDLVARLPREPLAEEIAAWA</sequence>
<reference evidence="2" key="1">
    <citation type="submission" date="2019-08" db="EMBL/GenBank/DDBJ databases">
        <authorList>
            <person name="Kucharzyk K."/>
            <person name="Murdoch R.W."/>
            <person name="Higgins S."/>
            <person name="Loffler F."/>
        </authorList>
    </citation>
    <scope>NUCLEOTIDE SEQUENCE</scope>
</reference>
<proteinExistence type="predicted"/>
<dbReference type="CDD" id="cd16831">
    <property type="entry name" value="HemS-like_C"/>
    <property type="match status" value="1"/>
</dbReference>